<proteinExistence type="predicted"/>
<feature type="transmembrane region" description="Helical" evidence="1">
    <location>
        <begin position="124"/>
        <end position="142"/>
    </location>
</feature>
<keyword evidence="1" id="KW-1133">Transmembrane helix</keyword>
<evidence type="ECO:0000313" key="3">
    <source>
        <dbReference type="Proteomes" id="UP000887116"/>
    </source>
</evidence>
<keyword evidence="1" id="KW-0472">Membrane</keyword>
<evidence type="ECO:0000256" key="1">
    <source>
        <dbReference type="SAM" id="Phobius"/>
    </source>
</evidence>
<organism evidence="2 3">
    <name type="scientific">Trichonephila clavata</name>
    <name type="common">Joro spider</name>
    <name type="synonym">Nephila clavata</name>
    <dbReference type="NCBI Taxonomy" id="2740835"/>
    <lineage>
        <taxon>Eukaryota</taxon>
        <taxon>Metazoa</taxon>
        <taxon>Ecdysozoa</taxon>
        <taxon>Arthropoda</taxon>
        <taxon>Chelicerata</taxon>
        <taxon>Arachnida</taxon>
        <taxon>Araneae</taxon>
        <taxon>Araneomorphae</taxon>
        <taxon>Entelegynae</taxon>
        <taxon>Araneoidea</taxon>
        <taxon>Nephilidae</taxon>
        <taxon>Trichonephila</taxon>
    </lineage>
</organism>
<protein>
    <submittedName>
        <fullName evidence="2">Uncharacterized protein</fullName>
    </submittedName>
</protein>
<dbReference type="OrthoDB" id="10468914at2759"/>
<keyword evidence="3" id="KW-1185">Reference proteome</keyword>
<feature type="transmembrane region" description="Helical" evidence="1">
    <location>
        <begin position="30"/>
        <end position="53"/>
    </location>
</feature>
<evidence type="ECO:0000313" key="2">
    <source>
        <dbReference type="EMBL" id="GFQ97347.1"/>
    </source>
</evidence>
<dbReference type="AlphaFoldDB" id="A0A8X6G799"/>
<name>A0A8X6G799_TRICU</name>
<sequence length="145" mass="16739">MDEHPGTKLKEILQSYMNVKQTMTFTDDKLSFFMFCITTYLASNMYFSISFILQSNITVLNVVLCSFVNSVVCFTLTTVSASLVSEESERVAMQLYQKYPMKFCYCKQDMHFTIWKIAAIRRSFIIATLGTMFTYAVLFDTFGQS</sequence>
<dbReference type="EMBL" id="BMAO01014816">
    <property type="protein sequence ID" value="GFQ97347.1"/>
    <property type="molecule type" value="Genomic_DNA"/>
</dbReference>
<accession>A0A8X6G799</accession>
<comment type="caution">
    <text evidence="2">The sequence shown here is derived from an EMBL/GenBank/DDBJ whole genome shotgun (WGS) entry which is preliminary data.</text>
</comment>
<dbReference type="Proteomes" id="UP000887116">
    <property type="component" value="Unassembled WGS sequence"/>
</dbReference>
<keyword evidence="1" id="KW-0812">Transmembrane</keyword>
<gene>
    <name evidence="2" type="ORF">TNCT_586491</name>
</gene>
<feature type="transmembrane region" description="Helical" evidence="1">
    <location>
        <begin position="59"/>
        <end position="84"/>
    </location>
</feature>
<reference evidence="2" key="1">
    <citation type="submission" date="2020-07" db="EMBL/GenBank/DDBJ databases">
        <title>Multicomponent nature underlies the extraordinary mechanical properties of spider dragline silk.</title>
        <authorList>
            <person name="Kono N."/>
            <person name="Nakamura H."/>
            <person name="Mori M."/>
            <person name="Yoshida Y."/>
            <person name="Ohtoshi R."/>
            <person name="Malay A.D."/>
            <person name="Moran D.A.P."/>
            <person name="Tomita M."/>
            <person name="Numata K."/>
            <person name="Arakawa K."/>
        </authorList>
    </citation>
    <scope>NUCLEOTIDE SEQUENCE</scope>
</reference>